<evidence type="ECO:0000313" key="3">
    <source>
        <dbReference type="Proteomes" id="UP000712281"/>
    </source>
</evidence>
<dbReference type="AlphaFoldDB" id="A0A8S9G0Q6"/>
<protein>
    <submittedName>
        <fullName evidence="1">Uncharacterized protein</fullName>
    </submittedName>
</protein>
<comment type="caution">
    <text evidence="1">The sequence shown here is derived from an EMBL/GenBank/DDBJ whole genome shotgun (WGS) entry which is preliminary data.</text>
</comment>
<dbReference type="EMBL" id="QGKY02001015">
    <property type="protein sequence ID" value="KAF2573424.1"/>
    <property type="molecule type" value="Genomic_DNA"/>
</dbReference>
<accession>A0A8S9G0Q6</accession>
<sequence length="62" mass="7244">MEGNVRWVRYELSRYIATELRLELGLGRYVATELVRSDRAPALARSLRSDRPEWAFGRYVAT</sequence>
<gene>
    <name evidence="1" type="ORF">F2Q68_00020959</name>
    <name evidence="2" type="ORF">F2Q70_00003463</name>
</gene>
<proteinExistence type="predicted"/>
<reference evidence="1" key="1">
    <citation type="submission" date="2019-12" db="EMBL/GenBank/DDBJ databases">
        <title>Genome sequencing and annotation of Brassica cretica.</title>
        <authorList>
            <person name="Studholme D.J."/>
            <person name="Sarris P.F."/>
        </authorList>
    </citation>
    <scope>NUCLEOTIDE SEQUENCE</scope>
    <source>
        <strain evidence="1">PFS-001/15</strain>
        <strain evidence="2">PFS-102/07</strain>
        <tissue evidence="1">Leaf</tissue>
    </source>
</reference>
<dbReference type="Proteomes" id="UP000712281">
    <property type="component" value="Unassembled WGS sequence"/>
</dbReference>
<dbReference type="EMBL" id="QGKW02002228">
    <property type="protein sequence ID" value="KAF2538217.1"/>
    <property type="molecule type" value="Genomic_DNA"/>
</dbReference>
<organism evidence="1 3">
    <name type="scientific">Brassica cretica</name>
    <name type="common">Mustard</name>
    <dbReference type="NCBI Taxonomy" id="69181"/>
    <lineage>
        <taxon>Eukaryota</taxon>
        <taxon>Viridiplantae</taxon>
        <taxon>Streptophyta</taxon>
        <taxon>Embryophyta</taxon>
        <taxon>Tracheophyta</taxon>
        <taxon>Spermatophyta</taxon>
        <taxon>Magnoliopsida</taxon>
        <taxon>eudicotyledons</taxon>
        <taxon>Gunneridae</taxon>
        <taxon>Pentapetalae</taxon>
        <taxon>rosids</taxon>
        <taxon>malvids</taxon>
        <taxon>Brassicales</taxon>
        <taxon>Brassicaceae</taxon>
        <taxon>Brassiceae</taxon>
        <taxon>Brassica</taxon>
    </lineage>
</organism>
<evidence type="ECO:0000313" key="1">
    <source>
        <dbReference type="EMBL" id="KAF2538217.1"/>
    </source>
</evidence>
<name>A0A8S9G0Q6_BRACR</name>
<evidence type="ECO:0000313" key="2">
    <source>
        <dbReference type="EMBL" id="KAF2573424.1"/>
    </source>
</evidence>